<dbReference type="HOGENOM" id="CLU_259496_0_0_0"/>
<feature type="chain" id="PRO_5009695421" evidence="1">
    <location>
        <begin position="20"/>
        <end position="1325"/>
    </location>
</feature>
<dbReference type="EMBL" id="CM001402">
    <property type="protein sequence ID" value="EHO39775.1"/>
    <property type="molecule type" value="Genomic_DNA"/>
</dbReference>
<evidence type="ECO:0000256" key="1">
    <source>
        <dbReference type="SAM" id="SignalP"/>
    </source>
</evidence>
<dbReference type="eggNOG" id="COG4409">
    <property type="taxonomic scope" value="Bacteria"/>
</dbReference>
<name>H1XXV2_CALAY</name>
<dbReference type="KEGG" id="caby:Cabys_2911"/>
<keyword evidence="1" id="KW-0732">Signal</keyword>
<keyword evidence="4" id="KW-0378">Hydrolase</keyword>
<evidence type="ECO:0000259" key="2">
    <source>
        <dbReference type="Pfam" id="PF18962"/>
    </source>
</evidence>
<dbReference type="InterPro" id="IPR026444">
    <property type="entry name" value="Secre_tail"/>
</dbReference>
<protein>
    <submittedName>
        <fullName evidence="4">Glycosyl hydrolase family 32 domain protein</fullName>
    </submittedName>
    <submittedName>
        <fullName evidence="3">Por secretion system C-terminal sorting domain-containing protein</fullName>
    </submittedName>
</protein>
<dbReference type="STRING" id="880073.Cabys_2911"/>
<dbReference type="Pfam" id="PF18962">
    <property type="entry name" value="Por_Secre_tail"/>
    <property type="match status" value="1"/>
</dbReference>
<evidence type="ECO:0000313" key="3">
    <source>
        <dbReference type="EMBL" id="APF19659.1"/>
    </source>
</evidence>
<dbReference type="OrthoDB" id="1121506at2"/>
<feature type="domain" description="Secretion system C-terminal sorting" evidence="2">
    <location>
        <begin position="1248"/>
        <end position="1323"/>
    </location>
</feature>
<evidence type="ECO:0000313" key="4">
    <source>
        <dbReference type="EMBL" id="EHO39775.1"/>
    </source>
</evidence>
<dbReference type="InterPro" id="IPR015943">
    <property type="entry name" value="WD40/YVTN_repeat-like_dom_sf"/>
</dbReference>
<evidence type="ECO:0000313" key="6">
    <source>
        <dbReference type="Proteomes" id="UP000183868"/>
    </source>
</evidence>
<organism evidence="4 5">
    <name type="scientific">Caldithrix abyssi DSM 13497</name>
    <dbReference type="NCBI Taxonomy" id="880073"/>
    <lineage>
        <taxon>Bacteria</taxon>
        <taxon>Pseudomonadati</taxon>
        <taxon>Calditrichota</taxon>
        <taxon>Calditrichia</taxon>
        <taxon>Calditrichales</taxon>
        <taxon>Calditrichaceae</taxon>
        <taxon>Caldithrix</taxon>
    </lineage>
</organism>
<dbReference type="Proteomes" id="UP000004671">
    <property type="component" value="Chromosome"/>
</dbReference>
<dbReference type="Gene3D" id="2.60.40.10">
    <property type="entry name" value="Immunoglobulins"/>
    <property type="match status" value="3"/>
</dbReference>
<gene>
    <name evidence="3" type="ORF">Cabys_2911</name>
    <name evidence="4" type="ORF">Calab_0122</name>
</gene>
<dbReference type="EMBL" id="CP018099">
    <property type="protein sequence ID" value="APF19659.1"/>
    <property type="molecule type" value="Genomic_DNA"/>
</dbReference>
<dbReference type="Gene3D" id="2.130.10.10">
    <property type="entry name" value="YVTN repeat-like/Quinoprotein amine dehydrogenase"/>
    <property type="match status" value="3"/>
</dbReference>
<dbReference type="NCBIfam" id="TIGR04183">
    <property type="entry name" value="Por_Secre_tail"/>
    <property type="match status" value="1"/>
</dbReference>
<dbReference type="PaxDb" id="880073-Calab_0122"/>
<dbReference type="GO" id="GO:0016787">
    <property type="term" value="F:hydrolase activity"/>
    <property type="evidence" value="ECO:0007669"/>
    <property type="project" value="UniProtKB-KW"/>
</dbReference>
<reference evidence="3 6" key="2">
    <citation type="submission" date="2016-11" db="EMBL/GenBank/DDBJ databases">
        <title>Genomic analysis of Caldithrix abyssi and proposal of a novel bacterial phylum Caldithrichaeota.</title>
        <authorList>
            <person name="Kublanov I."/>
            <person name="Sigalova O."/>
            <person name="Gavrilov S."/>
            <person name="Lebedinsky A."/>
            <person name="Ivanova N."/>
            <person name="Daum C."/>
            <person name="Reddy T."/>
            <person name="Klenk H.P."/>
            <person name="Goker M."/>
            <person name="Reva O."/>
            <person name="Miroshnichenko M."/>
            <person name="Kyprides N."/>
            <person name="Woyke T."/>
            <person name="Gelfand M."/>
        </authorList>
    </citation>
    <scope>NUCLEOTIDE SEQUENCE [LARGE SCALE GENOMIC DNA]</scope>
    <source>
        <strain evidence="3 6">LF13</strain>
    </source>
</reference>
<dbReference type="InterPro" id="IPR013783">
    <property type="entry name" value="Ig-like_fold"/>
</dbReference>
<dbReference type="InterPro" id="IPR036116">
    <property type="entry name" value="FN3_sf"/>
</dbReference>
<dbReference type="SUPFAM" id="SSF110296">
    <property type="entry name" value="Oligoxyloglucan reducing end-specific cellobiohydrolase"/>
    <property type="match status" value="2"/>
</dbReference>
<accession>H1XXV2</accession>
<feature type="signal peptide" evidence="1">
    <location>
        <begin position="1"/>
        <end position="19"/>
    </location>
</feature>
<dbReference type="InParanoid" id="H1XXV2"/>
<dbReference type="SUPFAM" id="SSF49265">
    <property type="entry name" value="Fibronectin type III"/>
    <property type="match status" value="2"/>
</dbReference>
<reference evidence="4 5" key="1">
    <citation type="submission" date="2011-09" db="EMBL/GenBank/DDBJ databases">
        <title>The permanent draft genome of Caldithrix abyssi DSM 13497.</title>
        <authorList>
            <consortium name="US DOE Joint Genome Institute (JGI-PGF)"/>
            <person name="Lucas S."/>
            <person name="Han J."/>
            <person name="Lapidus A."/>
            <person name="Bruce D."/>
            <person name="Goodwin L."/>
            <person name="Pitluck S."/>
            <person name="Peters L."/>
            <person name="Kyrpides N."/>
            <person name="Mavromatis K."/>
            <person name="Ivanova N."/>
            <person name="Mikhailova N."/>
            <person name="Chertkov O."/>
            <person name="Detter J.C."/>
            <person name="Tapia R."/>
            <person name="Han C."/>
            <person name="Land M."/>
            <person name="Hauser L."/>
            <person name="Markowitz V."/>
            <person name="Cheng J.-F."/>
            <person name="Hugenholtz P."/>
            <person name="Woyke T."/>
            <person name="Wu D."/>
            <person name="Spring S."/>
            <person name="Brambilla E."/>
            <person name="Klenk H.-P."/>
            <person name="Eisen J.A."/>
        </authorList>
    </citation>
    <scope>NUCLEOTIDE SEQUENCE [LARGE SCALE GENOMIC DNA]</scope>
    <source>
        <strain evidence="4 5">DSM 13497</strain>
    </source>
</reference>
<dbReference type="Proteomes" id="UP000183868">
    <property type="component" value="Chromosome"/>
</dbReference>
<proteinExistence type="predicted"/>
<sequence precursor="true">MKTKQWLFILFLTVQVGFAQEPPGWVNTGNLQDATFLKDFLQLPWNPDIVLACGADRTGSYHAGLWKSNDKAQSWEYKFWVGESYDYFTEMRLDSSKYRIWLVGKLTYSTLQHGLYYSMDDGENWTSVDYPDAIENIGDGYAIGIVNSHIYYGGTSNNSTQIKLYRYNTSSSNPGDWAWEYVNTFQDADGIPHIFTEGNYAYPCVRANDRTKIKIYKVDDASKNIQFISTVNLTFVQDFIKNKGDYFIAGDSAGIARIYKSADLINWTKVGEWMPGGDNTYVESVLFYNDTLFASMRITNENLTIYKSPDKGGSWIGCYNPAGVNNSFKLRLIDNEMWVATGHDYGDIFKATWNVQTGGDYQYGPTYVFTSRLNGNDLYFTTNYKYGEVYKKSGTSPAEKFATFADANQCFSIEWDQDTILVATDGGNLVKRSDDGGSTWKDTFKPQGASDALSLKKLESGQLILGTDWYGDVFLSTNRFATGGTYLYGPTFVYKSRNHNDLIYFTTDYTNGEIYTVDTTANVSLWKNFSDATLATDLLWESDTIFVALDAPNLIKKSTDGGNSWEDVFKPQGASHVLSMIKTINKKMFIGTDWLGDVFLATDRYETGGTYLYGPNYVFDIKFCGETGYIATNYDNGEIWKTEDGGVNWANLTKYLQPWSQVFSLVTFGNTIYAGTDYNGDVYKSEDGGQSWVATGDLLNASEVLSLHLSTDAQRNKIFAGTGWYGDVFISDEEVMTLEAPEIVLEPKFTQGTNNTVYCRNNGSDGYQFEMASDSMFNDILKRSPVTTDTFYTFTNLYDGKTYYYRVYGRNCSYSSKASSTTFSTQDAKAPKIYAESPTNRTWINDSQPEILAHLKDDGIGVDTTAVTMMVDSISVQPQVITPTKIKYDPPASLKQGWHTVIVTAKDYFDQSSEFSWQFAVDVEKPTIPKLISPTDSAILATQSVTFHWQTSIDTLSGVKYYMLQYSIDPNFKNQVDTVITVQTNYSATLNDTTYYWKVTVFDSAGNSRNSNVWRVIIDAHAPDVPVLHQPVKGVWLASNNVLFSWDAVSKQTEVDGNDFSDQNEKILSTAVQYIIKVNKDTSIIIQDTVSVNEYQTRLIEGKYYWQVLAFDEAQNESGWTEVDSFGVDLTPPVIDSVTVLQDTANYFGPFEISAIVSDSIGEIDTTLLIYRFDSEPFDTTGMHFESSVFKGTIPSSDSTEHQISYFVITRDKVGQSAVSDTIIFNTLITGINDIVTNIPEQFVIKNLWPNPTNGALRLRFGLPKASHAIVEIYNVLGQRIWSKEQNYQAGWHELQIPADFPSGQYFIRLKTKMGERTVKGIIIK</sequence>
<evidence type="ECO:0000313" key="5">
    <source>
        <dbReference type="Proteomes" id="UP000004671"/>
    </source>
</evidence>
<keyword evidence="5" id="KW-1185">Reference proteome</keyword>
<dbReference type="RefSeq" id="WP_006926655.1">
    <property type="nucleotide sequence ID" value="NZ_CM001402.1"/>
</dbReference>